<dbReference type="InterPro" id="IPR012340">
    <property type="entry name" value="NA-bd_OB-fold"/>
</dbReference>
<dbReference type="InterPro" id="IPR011344">
    <property type="entry name" value="ssDNA-bd"/>
</dbReference>
<name>A0AA35QRV0_GEOBA</name>
<keyword evidence="1 2" id="KW-0238">DNA-binding</keyword>
<dbReference type="GO" id="GO:0009295">
    <property type="term" value="C:nucleoid"/>
    <property type="evidence" value="ECO:0007669"/>
    <property type="project" value="TreeGrafter"/>
</dbReference>
<keyword evidence="5" id="KW-1185">Reference proteome</keyword>
<comment type="caution">
    <text evidence="4">The sequence shown here is derived from an EMBL/GenBank/DDBJ whole genome shotgun (WGS) entry which is preliminary data.</text>
</comment>
<feature type="region of interest" description="Disordered" evidence="3">
    <location>
        <begin position="89"/>
        <end position="135"/>
    </location>
</feature>
<dbReference type="AlphaFoldDB" id="A0AA35QRV0"/>
<dbReference type="SUPFAM" id="SSF50249">
    <property type="entry name" value="Nucleic acid-binding proteins"/>
    <property type="match status" value="1"/>
</dbReference>
<evidence type="ECO:0000313" key="4">
    <source>
        <dbReference type="EMBL" id="CAI7989532.1"/>
    </source>
</evidence>
<dbReference type="Pfam" id="PF00436">
    <property type="entry name" value="SSB"/>
    <property type="match status" value="1"/>
</dbReference>
<organism evidence="4 5">
    <name type="scientific">Geodia barretti</name>
    <name type="common">Barrett's horny sponge</name>
    <dbReference type="NCBI Taxonomy" id="519541"/>
    <lineage>
        <taxon>Eukaryota</taxon>
        <taxon>Metazoa</taxon>
        <taxon>Porifera</taxon>
        <taxon>Demospongiae</taxon>
        <taxon>Heteroscleromorpha</taxon>
        <taxon>Tetractinellida</taxon>
        <taxon>Astrophorina</taxon>
        <taxon>Geodiidae</taxon>
        <taxon>Geodia</taxon>
    </lineage>
</organism>
<dbReference type="PROSITE" id="PS50935">
    <property type="entry name" value="SSB"/>
    <property type="match status" value="1"/>
</dbReference>
<dbReference type="GO" id="GO:0006260">
    <property type="term" value="P:DNA replication"/>
    <property type="evidence" value="ECO:0007669"/>
    <property type="project" value="InterPro"/>
</dbReference>
<dbReference type="GO" id="GO:0003697">
    <property type="term" value="F:single-stranded DNA binding"/>
    <property type="evidence" value="ECO:0007669"/>
    <property type="project" value="InterPro"/>
</dbReference>
<protein>
    <submittedName>
        <fullName evidence="4">Single-stranded DNA-binding protein</fullName>
    </submittedName>
</protein>
<feature type="compositionally biased region" description="Basic and acidic residues" evidence="3">
    <location>
        <begin position="91"/>
        <end position="112"/>
    </location>
</feature>
<dbReference type="CDD" id="cd04496">
    <property type="entry name" value="SSB_OBF"/>
    <property type="match status" value="1"/>
</dbReference>
<sequence length="135" mass="15099">MRYSPSGNPMTSFSIASNRRYTTAAGEQREETEWFNCTAFGRLADVCNQYLTRGQQVYLEGRLKSRQYDRRDGTPGFSLDVSVTEMQMLGRRGDQPDDAFGETRGRNDDQRSGDTGYAGSLGAGEPMTDIDDLPF</sequence>
<dbReference type="HAMAP" id="MF_00984">
    <property type="entry name" value="SSB"/>
    <property type="match status" value="1"/>
</dbReference>
<dbReference type="NCBIfam" id="TIGR00621">
    <property type="entry name" value="ssb"/>
    <property type="match status" value="1"/>
</dbReference>
<gene>
    <name evidence="4" type="ORF">GBAR_LOCUS241</name>
</gene>
<evidence type="ECO:0000256" key="2">
    <source>
        <dbReference type="PROSITE-ProRule" id="PRU00252"/>
    </source>
</evidence>
<evidence type="ECO:0000256" key="3">
    <source>
        <dbReference type="SAM" id="MobiDB-lite"/>
    </source>
</evidence>
<dbReference type="PANTHER" id="PTHR10302:SF27">
    <property type="entry name" value="SINGLE-STRANDED DNA-BINDING PROTEIN"/>
    <property type="match status" value="1"/>
</dbReference>
<dbReference type="Gene3D" id="2.40.50.140">
    <property type="entry name" value="Nucleic acid-binding proteins"/>
    <property type="match status" value="1"/>
</dbReference>
<reference evidence="4" key="1">
    <citation type="submission" date="2023-03" db="EMBL/GenBank/DDBJ databases">
        <authorList>
            <person name="Steffen K."/>
            <person name="Cardenas P."/>
        </authorList>
    </citation>
    <scope>NUCLEOTIDE SEQUENCE</scope>
</reference>
<dbReference type="PANTHER" id="PTHR10302">
    <property type="entry name" value="SINGLE-STRANDED DNA-BINDING PROTEIN"/>
    <property type="match status" value="1"/>
</dbReference>
<dbReference type="EMBL" id="CASHTH010000031">
    <property type="protein sequence ID" value="CAI7989532.1"/>
    <property type="molecule type" value="Genomic_DNA"/>
</dbReference>
<evidence type="ECO:0000256" key="1">
    <source>
        <dbReference type="ARBA" id="ARBA00023125"/>
    </source>
</evidence>
<accession>A0AA35QRV0</accession>
<proteinExistence type="inferred from homology"/>
<dbReference type="InterPro" id="IPR000424">
    <property type="entry name" value="Primosome_PriB/ssb"/>
</dbReference>
<dbReference type="Proteomes" id="UP001174909">
    <property type="component" value="Unassembled WGS sequence"/>
</dbReference>
<evidence type="ECO:0000313" key="5">
    <source>
        <dbReference type="Proteomes" id="UP001174909"/>
    </source>
</evidence>